<protein>
    <recommendedName>
        <fullName evidence="6">Copper transport protein</fullName>
    </recommendedName>
</protein>
<evidence type="ECO:0000313" key="8">
    <source>
        <dbReference type="EMBL" id="KAF2008495.1"/>
    </source>
</evidence>
<keyword evidence="6" id="KW-0186">Copper</keyword>
<dbReference type="GO" id="GO:0016020">
    <property type="term" value="C:membrane"/>
    <property type="evidence" value="ECO:0007669"/>
    <property type="project" value="UniProtKB-SubCell"/>
</dbReference>
<keyword evidence="6" id="KW-0813">Transport</keyword>
<evidence type="ECO:0000256" key="3">
    <source>
        <dbReference type="ARBA" id="ARBA00022692"/>
    </source>
</evidence>
<dbReference type="GeneID" id="54287107"/>
<evidence type="ECO:0000256" key="7">
    <source>
        <dbReference type="SAM" id="MobiDB-lite"/>
    </source>
</evidence>
<dbReference type="Pfam" id="PF04145">
    <property type="entry name" value="Ctr"/>
    <property type="match status" value="1"/>
</dbReference>
<evidence type="ECO:0000256" key="6">
    <source>
        <dbReference type="RuleBase" id="RU367022"/>
    </source>
</evidence>
<evidence type="ECO:0000256" key="2">
    <source>
        <dbReference type="ARBA" id="ARBA00006921"/>
    </source>
</evidence>
<comment type="subcellular location">
    <subcellularLocation>
        <location evidence="1 6">Membrane</location>
        <topology evidence="1 6">Multi-pass membrane protein</topology>
    </subcellularLocation>
</comment>
<dbReference type="OrthoDB" id="161814at2759"/>
<dbReference type="RefSeq" id="XP_033376834.1">
    <property type="nucleotide sequence ID" value="XM_033529710.1"/>
</dbReference>
<organism evidence="8 9">
    <name type="scientific">Aaosphaeria arxii CBS 175.79</name>
    <dbReference type="NCBI Taxonomy" id="1450172"/>
    <lineage>
        <taxon>Eukaryota</taxon>
        <taxon>Fungi</taxon>
        <taxon>Dikarya</taxon>
        <taxon>Ascomycota</taxon>
        <taxon>Pezizomycotina</taxon>
        <taxon>Dothideomycetes</taxon>
        <taxon>Pleosporomycetidae</taxon>
        <taxon>Pleosporales</taxon>
        <taxon>Pleosporales incertae sedis</taxon>
        <taxon>Aaosphaeria</taxon>
    </lineage>
</organism>
<dbReference type="PANTHER" id="PTHR12483">
    <property type="entry name" value="SOLUTE CARRIER FAMILY 31 COPPER TRANSPORTERS"/>
    <property type="match status" value="1"/>
</dbReference>
<keyword evidence="5 6" id="KW-0472">Membrane</keyword>
<feature type="region of interest" description="Disordered" evidence="7">
    <location>
        <begin position="1"/>
        <end position="22"/>
    </location>
</feature>
<dbReference type="EMBL" id="ML978083">
    <property type="protein sequence ID" value="KAF2008495.1"/>
    <property type="molecule type" value="Genomic_DNA"/>
</dbReference>
<dbReference type="InterPro" id="IPR007274">
    <property type="entry name" value="Cop_transporter"/>
</dbReference>
<dbReference type="GO" id="GO:0005375">
    <property type="term" value="F:copper ion transmembrane transporter activity"/>
    <property type="evidence" value="ECO:0007669"/>
    <property type="project" value="UniProtKB-UniRule"/>
</dbReference>
<sequence length="210" mass="22465">MASTATAAMTASTSTSTADPMAGMGHGMGGPNACQISMLWNWNVKNACFISKSWRITSNGMFAGSCIGVILLVISLELLRRAGKEYDRYILAQYARSAVALPSTASSTHDNTTAAAKSASTTSSPACVPAVSSQTFRPNVLQQAVRALLHMLQFAVAYFIMLLAMYYNGYILICIFIGAYIGYFIFGWESFKVGGGARDRLEENATVCCG</sequence>
<evidence type="ECO:0000256" key="4">
    <source>
        <dbReference type="ARBA" id="ARBA00022989"/>
    </source>
</evidence>
<dbReference type="PANTHER" id="PTHR12483:SF73">
    <property type="entry name" value="COPPER TRANSPORT PROTEIN CTR3"/>
    <property type="match status" value="1"/>
</dbReference>
<feature type="transmembrane region" description="Helical" evidence="6">
    <location>
        <begin position="170"/>
        <end position="188"/>
    </location>
</feature>
<keyword evidence="6" id="KW-0406">Ion transport</keyword>
<proteinExistence type="inferred from homology"/>
<keyword evidence="4 6" id="KW-1133">Transmembrane helix</keyword>
<evidence type="ECO:0000256" key="5">
    <source>
        <dbReference type="ARBA" id="ARBA00023136"/>
    </source>
</evidence>
<evidence type="ECO:0000256" key="1">
    <source>
        <dbReference type="ARBA" id="ARBA00004141"/>
    </source>
</evidence>
<name>A0A6A5X659_9PLEO</name>
<comment type="similarity">
    <text evidence="2 6">Belongs to the copper transporter (Ctr) (TC 1.A.56) family. SLC31A subfamily.</text>
</comment>
<feature type="transmembrane region" description="Helical" evidence="6">
    <location>
        <begin position="61"/>
        <end position="79"/>
    </location>
</feature>
<keyword evidence="6" id="KW-0187">Copper transport</keyword>
<accession>A0A6A5X659</accession>
<evidence type="ECO:0000313" key="9">
    <source>
        <dbReference type="Proteomes" id="UP000799778"/>
    </source>
</evidence>
<keyword evidence="3 6" id="KW-0812">Transmembrane</keyword>
<reference evidence="8" key="1">
    <citation type="journal article" date="2020" name="Stud. Mycol.">
        <title>101 Dothideomycetes genomes: a test case for predicting lifestyles and emergence of pathogens.</title>
        <authorList>
            <person name="Haridas S."/>
            <person name="Albert R."/>
            <person name="Binder M."/>
            <person name="Bloem J."/>
            <person name="Labutti K."/>
            <person name="Salamov A."/>
            <person name="Andreopoulos B."/>
            <person name="Baker S."/>
            <person name="Barry K."/>
            <person name="Bills G."/>
            <person name="Bluhm B."/>
            <person name="Cannon C."/>
            <person name="Castanera R."/>
            <person name="Culley D."/>
            <person name="Daum C."/>
            <person name="Ezra D."/>
            <person name="Gonzalez J."/>
            <person name="Henrissat B."/>
            <person name="Kuo A."/>
            <person name="Liang C."/>
            <person name="Lipzen A."/>
            <person name="Lutzoni F."/>
            <person name="Magnuson J."/>
            <person name="Mondo S."/>
            <person name="Nolan M."/>
            <person name="Ohm R."/>
            <person name="Pangilinan J."/>
            <person name="Park H.-J."/>
            <person name="Ramirez L."/>
            <person name="Alfaro M."/>
            <person name="Sun H."/>
            <person name="Tritt A."/>
            <person name="Yoshinaga Y."/>
            <person name="Zwiers L.-H."/>
            <person name="Turgeon B."/>
            <person name="Goodwin S."/>
            <person name="Spatafora J."/>
            <person name="Crous P."/>
            <person name="Grigoriev I."/>
        </authorList>
    </citation>
    <scope>NUCLEOTIDE SEQUENCE</scope>
    <source>
        <strain evidence="8">CBS 175.79</strain>
    </source>
</reference>
<keyword evidence="9" id="KW-1185">Reference proteome</keyword>
<dbReference type="AlphaFoldDB" id="A0A6A5X659"/>
<gene>
    <name evidence="8" type="ORF">BU24DRAFT_429330</name>
</gene>
<dbReference type="Proteomes" id="UP000799778">
    <property type="component" value="Unassembled WGS sequence"/>
</dbReference>